<dbReference type="EMBL" id="KB644412">
    <property type="protein sequence ID" value="EPS29844.1"/>
    <property type="molecule type" value="Genomic_DNA"/>
</dbReference>
<organism evidence="2 3">
    <name type="scientific">Penicillium oxalicum (strain 114-2 / CGMCC 5302)</name>
    <name type="common">Penicillium decumbens</name>
    <dbReference type="NCBI Taxonomy" id="933388"/>
    <lineage>
        <taxon>Eukaryota</taxon>
        <taxon>Fungi</taxon>
        <taxon>Dikarya</taxon>
        <taxon>Ascomycota</taxon>
        <taxon>Pezizomycotina</taxon>
        <taxon>Eurotiomycetes</taxon>
        <taxon>Eurotiomycetidae</taxon>
        <taxon>Eurotiales</taxon>
        <taxon>Aspergillaceae</taxon>
        <taxon>Penicillium</taxon>
    </lineage>
</organism>
<reference evidence="2 3" key="1">
    <citation type="journal article" date="2013" name="PLoS ONE">
        <title>Genomic and secretomic analyses reveal unique features of the lignocellulolytic enzyme system of Penicillium decumbens.</title>
        <authorList>
            <person name="Liu G."/>
            <person name="Zhang L."/>
            <person name="Wei X."/>
            <person name="Zou G."/>
            <person name="Qin Y."/>
            <person name="Ma L."/>
            <person name="Li J."/>
            <person name="Zheng H."/>
            <person name="Wang S."/>
            <person name="Wang C."/>
            <person name="Xun L."/>
            <person name="Zhao G.-P."/>
            <person name="Zhou Z."/>
            <person name="Qu Y."/>
        </authorList>
    </citation>
    <scope>NUCLEOTIDE SEQUENCE [LARGE SCALE GENOMIC DNA]</scope>
    <source>
        <strain evidence="3">114-2 / CGMCC 5302</strain>
    </source>
</reference>
<name>S7ZHX3_PENO1</name>
<sequence length="95" mass="10728">MNQIKSNINDRMLVVVREEMWLLPLRDRDRSRSCASGKNGNEGSNAESRPMREAKKRGKNGGGGGVDIRGQYHRDIVAFGGEEDMQYLRLYGQTV</sequence>
<dbReference type="AlphaFoldDB" id="S7ZHX3"/>
<dbReference type="HOGENOM" id="CLU_2373461_0_0_1"/>
<evidence type="ECO:0000256" key="1">
    <source>
        <dbReference type="SAM" id="MobiDB-lite"/>
    </source>
</evidence>
<dbReference type="Proteomes" id="UP000019376">
    <property type="component" value="Unassembled WGS sequence"/>
</dbReference>
<evidence type="ECO:0000313" key="2">
    <source>
        <dbReference type="EMBL" id="EPS29844.1"/>
    </source>
</evidence>
<feature type="region of interest" description="Disordered" evidence="1">
    <location>
        <begin position="28"/>
        <end position="67"/>
    </location>
</feature>
<protein>
    <submittedName>
        <fullName evidence="2">Uncharacterized protein</fullName>
    </submittedName>
</protein>
<keyword evidence="3" id="KW-1185">Reference proteome</keyword>
<evidence type="ECO:0000313" key="3">
    <source>
        <dbReference type="Proteomes" id="UP000019376"/>
    </source>
</evidence>
<accession>S7ZHX3</accession>
<feature type="compositionally biased region" description="Polar residues" evidence="1">
    <location>
        <begin position="34"/>
        <end position="47"/>
    </location>
</feature>
<gene>
    <name evidence="2" type="ORF">PDE_04794</name>
</gene>
<proteinExistence type="predicted"/>